<evidence type="ECO:0000256" key="4">
    <source>
        <dbReference type="ARBA" id="ARBA00022525"/>
    </source>
</evidence>
<dbReference type="SMART" id="SM00631">
    <property type="entry name" value="Zn_pept"/>
    <property type="match status" value="1"/>
</dbReference>
<proteinExistence type="inferred from homology"/>
<dbReference type="PANTHER" id="PTHR11705">
    <property type="entry name" value="PROTEASE FAMILY M14 CARBOXYPEPTIDASE A,B"/>
    <property type="match status" value="1"/>
</dbReference>
<keyword evidence="5 18" id="KW-0121">Carboxypeptidase</keyword>
<keyword evidence="12" id="KW-1015">Disulfide bond</keyword>
<keyword evidence="6" id="KW-0645">Protease</keyword>
<dbReference type="PROSITE" id="PS52035">
    <property type="entry name" value="PEPTIDASE_M14"/>
    <property type="match status" value="1"/>
</dbReference>
<keyword evidence="9" id="KW-0378">Hydrolase</keyword>
<dbReference type="OrthoDB" id="3626597at2759"/>
<protein>
    <recommendedName>
        <fullName evidence="14">Zinc carboxypeptidase A 1</fullName>
    </recommendedName>
</protein>
<dbReference type="InterPro" id="IPR036990">
    <property type="entry name" value="M14A-like_propep"/>
</dbReference>
<evidence type="ECO:0000256" key="9">
    <source>
        <dbReference type="ARBA" id="ARBA00022801"/>
    </source>
</evidence>
<evidence type="ECO:0000256" key="5">
    <source>
        <dbReference type="ARBA" id="ARBA00022645"/>
    </source>
</evidence>
<dbReference type="GO" id="GO:0005615">
    <property type="term" value="C:extracellular space"/>
    <property type="evidence" value="ECO:0007669"/>
    <property type="project" value="TreeGrafter"/>
</dbReference>
<keyword evidence="11" id="KW-0482">Metalloprotease</keyword>
<keyword evidence="8" id="KW-0732">Signal</keyword>
<feature type="non-terminal residue" evidence="18">
    <location>
        <position position="1"/>
    </location>
</feature>
<feature type="compositionally biased region" description="Polar residues" evidence="16">
    <location>
        <begin position="359"/>
        <end position="368"/>
    </location>
</feature>
<dbReference type="InterPro" id="IPR000834">
    <property type="entry name" value="Peptidase_M14"/>
</dbReference>
<dbReference type="Gene3D" id="3.30.70.340">
    <property type="entry name" value="Metallocarboxypeptidase-like"/>
    <property type="match status" value="1"/>
</dbReference>
<dbReference type="PROSITE" id="PS00133">
    <property type="entry name" value="CARBOXYPEPT_ZN_2"/>
    <property type="match status" value="1"/>
</dbReference>
<evidence type="ECO:0000256" key="8">
    <source>
        <dbReference type="ARBA" id="ARBA00022729"/>
    </source>
</evidence>
<dbReference type="Pfam" id="PF02244">
    <property type="entry name" value="Propep_M14"/>
    <property type="match status" value="1"/>
</dbReference>
<dbReference type="GO" id="GO:0004181">
    <property type="term" value="F:metallocarboxypeptidase activity"/>
    <property type="evidence" value="ECO:0007669"/>
    <property type="project" value="InterPro"/>
</dbReference>
<dbReference type="GeneID" id="108039052"/>
<evidence type="ECO:0000256" key="7">
    <source>
        <dbReference type="ARBA" id="ARBA00022723"/>
    </source>
</evidence>
<evidence type="ECO:0000256" key="12">
    <source>
        <dbReference type="ARBA" id="ARBA00023157"/>
    </source>
</evidence>
<evidence type="ECO:0000256" key="15">
    <source>
        <dbReference type="PROSITE-ProRule" id="PRU01379"/>
    </source>
</evidence>
<dbReference type="PANTHER" id="PTHR11705:SF60">
    <property type="entry name" value="FI16720P1"/>
    <property type="match status" value="1"/>
</dbReference>
<evidence type="ECO:0000256" key="11">
    <source>
        <dbReference type="ARBA" id="ARBA00023049"/>
    </source>
</evidence>
<comment type="similarity">
    <text evidence="3 15">Belongs to the peptidase M14 family.</text>
</comment>
<evidence type="ECO:0000256" key="2">
    <source>
        <dbReference type="ARBA" id="ARBA00004613"/>
    </source>
</evidence>
<evidence type="ECO:0000256" key="1">
    <source>
        <dbReference type="ARBA" id="ARBA00001947"/>
    </source>
</evidence>
<keyword evidence="10" id="KW-0862">Zinc</keyword>
<sequence length="525" mass="58921">CEKCPLEWKPKRPVAALDYWISPHSCDGTSGFPPLTAHRPGRYHSADSVATSLRLSPILAPSLANKVENRKNIINMLTSRFGAQCLVIQILAMAASGTGTKLEGGTCPVARGSSCGGGGTPSDQARYDNYRIYNVEFENEEQITLFQKLEEQSDSLTFIGHAREIGQKLSILVSAHRVADIADLLKTYKVKHRILTYNFQEKIDRNLGEVQPESIDASQFDWQHFFHLKTIYEWLEKMADKYPQRVTVLDMGTSTQGNAIKGVKLTSNPNNKAIFIESGIHAREWIAPAAATYIINQLLTSQDPGVQKLAQDYNWIVFPCVNPDGYKYTFEHDRMWRKNRQLFGTCRGVDLNRNYPDHWNSTGSSSDPTRYDYAGPSAGSEQETQRLIEFIRSNVEKEQIKTYIALHSYSQMLMFPYGYTKDRVSNYDDLQEFGKKASAAIKAESGRDYVSGSLYETIYPSSGGSMDWAHSEAGIPIAYTFELRGPPDSQDLFILPAVEIQPTASEAFTAIRTIVESAAEKGYYK</sequence>
<dbReference type="SUPFAM" id="SSF54897">
    <property type="entry name" value="Protease propeptides/inhibitors"/>
    <property type="match status" value="1"/>
</dbReference>
<dbReference type="RefSeq" id="XP_016971446.2">
    <property type="nucleotide sequence ID" value="XM_017115957.2"/>
</dbReference>
<comment type="cofactor">
    <cofactor evidence="1">
        <name>Zn(2+)</name>
        <dbReference type="ChEBI" id="CHEBI:29105"/>
    </cofactor>
</comment>
<dbReference type="AlphaFoldDB" id="A0A6P4EDM9"/>
<evidence type="ECO:0000256" key="10">
    <source>
        <dbReference type="ARBA" id="ARBA00022833"/>
    </source>
</evidence>
<dbReference type="PROSITE" id="PS00132">
    <property type="entry name" value="CARBOXYPEPT_ZN_1"/>
    <property type="match status" value="1"/>
</dbReference>
<dbReference type="InterPro" id="IPR057246">
    <property type="entry name" value="CARBOXYPEPT_ZN_1"/>
</dbReference>
<evidence type="ECO:0000256" key="13">
    <source>
        <dbReference type="ARBA" id="ARBA00057299"/>
    </source>
</evidence>
<dbReference type="GO" id="GO:0006508">
    <property type="term" value="P:proteolysis"/>
    <property type="evidence" value="ECO:0007669"/>
    <property type="project" value="UniProtKB-KW"/>
</dbReference>
<dbReference type="RefSeq" id="XP_016971446.1">
    <property type="nucleotide sequence ID" value="XM_017115957.1"/>
</dbReference>
<dbReference type="PRINTS" id="PR00765">
    <property type="entry name" value="CRBOXYPTASEA"/>
</dbReference>
<accession>A0A6P4EDM9</accession>
<keyword evidence="7" id="KW-0479">Metal-binding</keyword>
<reference evidence="18" key="1">
    <citation type="submission" date="2025-08" db="UniProtKB">
        <authorList>
            <consortium name="RefSeq"/>
        </authorList>
    </citation>
    <scope>IDENTIFICATION</scope>
</reference>
<feature type="active site" description="Proton donor/acceptor" evidence="15">
    <location>
        <position position="482"/>
    </location>
</feature>
<keyword evidence="4" id="KW-0964">Secreted</keyword>
<evidence type="ECO:0000256" key="3">
    <source>
        <dbReference type="ARBA" id="ARBA00005988"/>
    </source>
</evidence>
<gene>
    <name evidence="18" type="primary">LOC108039052</name>
</gene>
<feature type="domain" description="Peptidase M14" evidence="17">
    <location>
        <begin position="224"/>
        <end position="518"/>
    </location>
</feature>
<evidence type="ECO:0000259" key="17">
    <source>
        <dbReference type="PROSITE" id="PS52035"/>
    </source>
</evidence>
<dbReference type="InterPro" id="IPR057247">
    <property type="entry name" value="CARBOXYPEPT_ZN_2"/>
</dbReference>
<dbReference type="CDD" id="cd03860">
    <property type="entry name" value="M14_CP_A-B_like"/>
    <property type="match status" value="1"/>
</dbReference>
<dbReference type="Gene3D" id="3.40.630.10">
    <property type="entry name" value="Zn peptidases"/>
    <property type="match status" value="1"/>
</dbReference>
<comment type="function">
    <text evidence="13">Involved in the digestion of the blood meal.</text>
</comment>
<dbReference type="SUPFAM" id="SSF53187">
    <property type="entry name" value="Zn-dependent exopeptidases"/>
    <property type="match status" value="1"/>
</dbReference>
<dbReference type="FunFam" id="3.30.70.340:FF:000002">
    <property type="entry name" value="Carboxypeptidase A"/>
    <property type="match status" value="1"/>
</dbReference>
<dbReference type="InterPro" id="IPR003146">
    <property type="entry name" value="M14A_act_pep"/>
</dbReference>
<evidence type="ECO:0000256" key="6">
    <source>
        <dbReference type="ARBA" id="ARBA00022670"/>
    </source>
</evidence>
<name>A0A6P4EDM9_DRORH</name>
<comment type="subcellular location">
    <subcellularLocation>
        <location evidence="2">Secreted</location>
    </subcellularLocation>
</comment>
<dbReference type="Pfam" id="PF00246">
    <property type="entry name" value="Peptidase_M14"/>
    <property type="match status" value="1"/>
</dbReference>
<organism evidence="18">
    <name type="scientific">Drosophila rhopaloa</name>
    <name type="common">Fruit fly</name>
    <dbReference type="NCBI Taxonomy" id="1041015"/>
    <lineage>
        <taxon>Eukaryota</taxon>
        <taxon>Metazoa</taxon>
        <taxon>Ecdysozoa</taxon>
        <taxon>Arthropoda</taxon>
        <taxon>Hexapoda</taxon>
        <taxon>Insecta</taxon>
        <taxon>Pterygota</taxon>
        <taxon>Neoptera</taxon>
        <taxon>Endopterygota</taxon>
        <taxon>Diptera</taxon>
        <taxon>Brachycera</taxon>
        <taxon>Muscomorpha</taxon>
        <taxon>Ephydroidea</taxon>
        <taxon>Drosophilidae</taxon>
        <taxon>Drosophila</taxon>
        <taxon>Sophophora</taxon>
    </lineage>
</organism>
<dbReference type="GO" id="GO:0008270">
    <property type="term" value="F:zinc ion binding"/>
    <property type="evidence" value="ECO:0007669"/>
    <property type="project" value="InterPro"/>
</dbReference>
<evidence type="ECO:0000256" key="14">
    <source>
        <dbReference type="ARBA" id="ARBA00069039"/>
    </source>
</evidence>
<dbReference type="FunFam" id="3.40.630.10:FF:000040">
    <property type="entry name" value="zinc carboxypeptidase"/>
    <property type="match status" value="1"/>
</dbReference>
<evidence type="ECO:0000313" key="18">
    <source>
        <dbReference type="RefSeq" id="XP_016971446.1"/>
    </source>
</evidence>
<feature type="region of interest" description="Disordered" evidence="16">
    <location>
        <begin position="358"/>
        <end position="380"/>
    </location>
</feature>
<evidence type="ECO:0000256" key="16">
    <source>
        <dbReference type="SAM" id="MobiDB-lite"/>
    </source>
</evidence>